<organism evidence="3 4">
    <name type="scientific">Brevibacterium rongguiense</name>
    <dbReference type="NCBI Taxonomy" id="2695267"/>
    <lineage>
        <taxon>Bacteria</taxon>
        <taxon>Bacillati</taxon>
        <taxon>Actinomycetota</taxon>
        <taxon>Actinomycetes</taxon>
        <taxon>Micrococcales</taxon>
        <taxon>Brevibacteriaceae</taxon>
        <taxon>Brevibacterium</taxon>
    </lineage>
</organism>
<comment type="caution">
    <text evidence="3">The sequence shown here is derived from an EMBL/GenBank/DDBJ whole genome shotgun (WGS) entry which is preliminary data.</text>
</comment>
<feature type="region of interest" description="Disordered" evidence="1">
    <location>
        <begin position="1"/>
        <end position="21"/>
    </location>
</feature>
<dbReference type="AlphaFoldDB" id="A0A6N9H313"/>
<dbReference type="EMBL" id="WWEQ01000001">
    <property type="protein sequence ID" value="MYM18407.1"/>
    <property type="molecule type" value="Genomic_DNA"/>
</dbReference>
<keyword evidence="4" id="KW-1185">Reference proteome</keyword>
<keyword evidence="2" id="KW-0472">Membrane</keyword>
<feature type="transmembrane region" description="Helical" evidence="2">
    <location>
        <begin position="64"/>
        <end position="85"/>
    </location>
</feature>
<evidence type="ECO:0000256" key="2">
    <source>
        <dbReference type="SAM" id="Phobius"/>
    </source>
</evidence>
<sequence>MTQESSRESPQESSKAGGPGDRARGPWTLLLAVAMTALEALALTVAAVAYVVVAVGQRADPVPLIALAAMFLLLAVGLVGVAIGLARFGRWARPACVAWQVLLLLFAFNVGPAAGLMFWAALIPAVLSLVGIFLPPSLRAYDGALADQEARLRAARQEDAA</sequence>
<accession>A0A6N9H313</accession>
<gene>
    <name evidence="3" type="ORF">GSY69_00030</name>
</gene>
<feature type="compositionally biased region" description="Basic and acidic residues" evidence="1">
    <location>
        <begin position="1"/>
        <end position="10"/>
    </location>
</feature>
<dbReference type="RefSeq" id="WP_160951877.1">
    <property type="nucleotide sequence ID" value="NZ_WWEQ01000001.1"/>
</dbReference>
<keyword evidence="2" id="KW-0812">Transmembrane</keyword>
<protein>
    <recommendedName>
        <fullName evidence="5">DUF4233 domain-containing protein</fullName>
    </recommendedName>
</protein>
<proteinExistence type="predicted"/>
<name>A0A6N9H313_9MICO</name>
<feature type="transmembrane region" description="Helical" evidence="2">
    <location>
        <begin position="29"/>
        <end position="52"/>
    </location>
</feature>
<evidence type="ECO:0000313" key="3">
    <source>
        <dbReference type="EMBL" id="MYM18407.1"/>
    </source>
</evidence>
<evidence type="ECO:0008006" key="5">
    <source>
        <dbReference type="Google" id="ProtNLM"/>
    </source>
</evidence>
<reference evidence="3 4" key="1">
    <citation type="submission" date="2020-01" db="EMBL/GenBank/DDBJ databases">
        <authorList>
            <person name="Deng T."/>
        </authorList>
    </citation>
    <scope>NUCLEOTIDE SEQUENCE [LARGE SCALE GENOMIC DNA]</scope>
    <source>
        <strain evidence="3 4">5221</strain>
    </source>
</reference>
<keyword evidence="2" id="KW-1133">Transmembrane helix</keyword>
<evidence type="ECO:0000313" key="4">
    <source>
        <dbReference type="Proteomes" id="UP000469215"/>
    </source>
</evidence>
<dbReference type="Proteomes" id="UP000469215">
    <property type="component" value="Unassembled WGS sequence"/>
</dbReference>
<evidence type="ECO:0000256" key="1">
    <source>
        <dbReference type="SAM" id="MobiDB-lite"/>
    </source>
</evidence>